<dbReference type="EMBL" id="BAABHD010000005">
    <property type="protein sequence ID" value="GAA4449325.1"/>
    <property type="molecule type" value="Genomic_DNA"/>
</dbReference>
<keyword evidence="4" id="KW-1134">Transmembrane beta strand</keyword>
<evidence type="ECO:0000256" key="3">
    <source>
        <dbReference type="ARBA" id="ARBA00022448"/>
    </source>
</evidence>
<keyword evidence="9" id="KW-1185">Reference proteome</keyword>
<reference evidence="9" key="1">
    <citation type="journal article" date="2019" name="Int. J. Syst. Evol. Microbiol.">
        <title>The Global Catalogue of Microorganisms (GCM) 10K type strain sequencing project: providing services to taxonomists for standard genome sequencing and annotation.</title>
        <authorList>
            <consortium name="The Broad Institute Genomics Platform"/>
            <consortium name="The Broad Institute Genome Sequencing Center for Infectious Disease"/>
            <person name="Wu L."/>
            <person name="Ma J."/>
        </authorList>
    </citation>
    <scope>NUCLEOTIDE SEQUENCE [LARGE SCALE GENOMIC DNA]</scope>
    <source>
        <strain evidence="9">JCM 17927</strain>
    </source>
</reference>
<protein>
    <recommendedName>
        <fullName evidence="10">Outer membrane efflux protein</fullName>
    </recommendedName>
</protein>
<dbReference type="InterPro" id="IPR051906">
    <property type="entry name" value="TolC-like"/>
</dbReference>
<evidence type="ECO:0000256" key="5">
    <source>
        <dbReference type="ARBA" id="ARBA00022692"/>
    </source>
</evidence>
<evidence type="ECO:0000256" key="6">
    <source>
        <dbReference type="ARBA" id="ARBA00023136"/>
    </source>
</evidence>
<evidence type="ECO:0000256" key="4">
    <source>
        <dbReference type="ARBA" id="ARBA00022452"/>
    </source>
</evidence>
<dbReference type="SUPFAM" id="SSF56954">
    <property type="entry name" value="Outer membrane efflux proteins (OEP)"/>
    <property type="match status" value="1"/>
</dbReference>
<dbReference type="InterPro" id="IPR003423">
    <property type="entry name" value="OMP_efflux"/>
</dbReference>
<evidence type="ECO:0000313" key="9">
    <source>
        <dbReference type="Proteomes" id="UP001501175"/>
    </source>
</evidence>
<dbReference type="PANTHER" id="PTHR30026">
    <property type="entry name" value="OUTER MEMBRANE PROTEIN TOLC"/>
    <property type="match status" value="1"/>
</dbReference>
<keyword evidence="3" id="KW-0813">Transport</keyword>
<proteinExistence type="inferred from homology"/>
<evidence type="ECO:0000313" key="8">
    <source>
        <dbReference type="EMBL" id="GAA4449325.1"/>
    </source>
</evidence>
<gene>
    <name evidence="8" type="ORF">GCM10023189_08650</name>
</gene>
<sequence>MSIIPNDTLLLQEDIATQLMPFEDLYTLAITYSPMVKIGNEQVNSLDQVYRLSKLKILENATGFVNYSVGNQAIFSTTAYGGDQIGQIANGYRAGVGLNVNLYDVLGRRQLINQAQSNYKAAIHQRESVELQLKRELINLYQDLLTAQRVLKLRIADEQTSLTAYRIAEAELQLGRITPEAMAVNSNRHTEIKAAVEMAKGEFLKFAYQLEALVGVPLYQLKRN</sequence>
<name>A0ABP8MF32_9BACT</name>
<dbReference type="Proteomes" id="UP001501175">
    <property type="component" value="Unassembled WGS sequence"/>
</dbReference>
<dbReference type="Gene3D" id="1.20.1600.10">
    <property type="entry name" value="Outer membrane efflux proteins (OEP)"/>
    <property type="match status" value="1"/>
</dbReference>
<organism evidence="8 9">
    <name type="scientific">Nibrella saemangeumensis</name>
    <dbReference type="NCBI Taxonomy" id="1084526"/>
    <lineage>
        <taxon>Bacteria</taxon>
        <taxon>Pseudomonadati</taxon>
        <taxon>Bacteroidota</taxon>
        <taxon>Cytophagia</taxon>
        <taxon>Cytophagales</taxon>
        <taxon>Spirosomataceae</taxon>
        <taxon>Nibrella</taxon>
    </lineage>
</organism>
<keyword evidence="5" id="KW-0812">Transmembrane</keyword>
<keyword evidence="6" id="KW-0472">Membrane</keyword>
<accession>A0ABP8MF32</accession>
<evidence type="ECO:0000256" key="7">
    <source>
        <dbReference type="ARBA" id="ARBA00023237"/>
    </source>
</evidence>
<comment type="caution">
    <text evidence="8">The sequence shown here is derived from an EMBL/GenBank/DDBJ whole genome shotgun (WGS) entry which is preliminary data.</text>
</comment>
<evidence type="ECO:0000256" key="2">
    <source>
        <dbReference type="ARBA" id="ARBA00007613"/>
    </source>
</evidence>
<evidence type="ECO:0008006" key="10">
    <source>
        <dbReference type="Google" id="ProtNLM"/>
    </source>
</evidence>
<comment type="subcellular location">
    <subcellularLocation>
        <location evidence="1">Cell outer membrane</location>
    </subcellularLocation>
</comment>
<dbReference type="PANTHER" id="PTHR30026:SF20">
    <property type="entry name" value="OUTER MEMBRANE PROTEIN TOLC"/>
    <property type="match status" value="1"/>
</dbReference>
<dbReference type="Pfam" id="PF02321">
    <property type="entry name" value="OEP"/>
    <property type="match status" value="1"/>
</dbReference>
<keyword evidence="7" id="KW-0998">Cell outer membrane</keyword>
<comment type="similarity">
    <text evidence="2">Belongs to the outer membrane factor (OMF) (TC 1.B.17) family.</text>
</comment>
<evidence type="ECO:0000256" key="1">
    <source>
        <dbReference type="ARBA" id="ARBA00004442"/>
    </source>
</evidence>